<proteinExistence type="predicted"/>
<organism evidence="1">
    <name type="scientific">Hubei diptera virus 20</name>
    <dbReference type="NCBI Taxonomy" id="1922881"/>
    <lineage>
        <taxon>Viruses</taxon>
        <taxon>Riboviria</taxon>
    </lineage>
</organism>
<accession>A0A1L3KPC9</accession>
<protein>
    <submittedName>
        <fullName evidence="1">Uncharacterized protein</fullName>
    </submittedName>
</protein>
<dbReference type="EMBL" id="KX884695">
    <property type="protein sequence ID" value="APG79175.1"/>
    <property type="molecule type" value="Genomic_RNA"/>
</dbReference>
<reference evidence="1" key="1">
    <citation type="journal article" date="2016" name="Nature">
        <title>Redefining the invertebrate RNA virosphere.</title>
        <authorList>
            <person name="Shi M."/>
            <person name="Lin X.D."/>
            <person name="Tian J.H."/>
            <person name="Chen L.J."/>
            <person name="Chen X."/>
            <person name="Li C.X."/>
            <person name="Qin X.C."/>
            <person name="Li J."/>
            <person name="Cao J.P."/>
            <person name="Eden J.S."/>
            <person name="Buchmann J."/>
            <person name="Wang W."/>
            <person name="Xu J."/>
            <person name="Holmes E.C."/>
            <person name="Zhang Y.Z."/>
        </authorList>
    </citation>
    <scope>NUCLEOTIDE SEQUENCE</scope>
    <source>
        <strain evidence="1">SCM51404</strain>
    </source>
</reference>
<name>A0A1L3KPC9_9VIRU</name>
<sequence length="1263" mass="142373">MNESTSKIAKLALATSSSQSDSILKLDKKVSEAEALVNSMSNRLRDVENFKNDFDEAGLSSDELSTLVKLIKFSDASKIFKELLIKQDKQTCNGLTDFILKSDDVSRLMSMDSMDDVSFMNNHVVAIYNMKGENGIVNYNQETSKMNVSIVQDDDNIILKMSASDQEAQFTVYKHILTYLEENQPIMPYGLLLMRKSSGIYYQIVVTLNLDDGSLTYNRETFTFDDKLWNSFIRDLPLGAKLITDFEISNYLDFEFAKQAIFNYVMNEGIKSLDLEINKRVKNLDNGGVAGAIGQGTVAALSQANKILRSTILKQSAVYEFLGSVKTDLKHSRYRQIVDPEPWESFTTEFISSIDAMLPAEPPPPPWSKVSDKFHYLRFSEGIKYQIQEKLQTQGTDKVLIVDTIPANDDHTDMLVFNVSRVTQDETTNVTMSVELLYDSIEIVDDTNTQMIGYSNDKTGDLDKFEPLDIIPMGHAKKRDIDRMINIHSYGIIPASDQGFEQWTKIVIGTRMTATIKHKLRFRLSASKILDYGSSGSLTCRISFNWNGNKRDLTLSFVRRRVNLNGKEVLVYEAETSVPDITYSIINGYCTRINVSDVTPNFEGLTDIDSLDWIESELKVEDHQQIYKTGSTLRKINYLFDDLNGEFPKIKTRMWKDTDINTIDVGDPVYLPIMAYLDDENKYTYKGTDFKITGTHLYNSSSYLDALTIGTVGDFLDLDDNGQSFSIYGTRGETDLYMNPDYGEIDWKFDVSSAFGWTAKNGVVIPYTKFVENGLLNPIVFPNYPGTPYTILSVKTNFEMTRLVSDSIDELQLPDGILSDLELTENTNELLQTVQLLLKYSTNIQFLINNLSARLENVEKVMGNIVESVKQLSDTLNGLIKALTTTPTPSPWGKAGDILGVVSTAIGLFYPLVGTLFGTLAQTITGIGSITEGDIVNGSLEIAIAGLNAGLGLYKLGKRLKNKYKRANVPKEPISGIKDANYKYAYGTQSKSEKLVEDSPPSYTELFGTKNHENLYVRTSNIIFEPDLVSGNNVNVVQFKRSCYNPLGAYEPAERDLINFNDGFSSNFTFEGVVIESGILDIFDKDGTLLRQEYELYMYATVDKVVKKKSLLNDDKFNMLINDVEKYIRIRDSYGKLAVNGSTLDYDHDIVLPFIVSHAPKIDNSVSTLSNRECRSNHMQGMRKKLVTSSALRNTDKFEMHVRDRVMLSDEMQFNVSCPYNYASVGSLLTTKAKDNPVHRYAIERNIEFLQHNAVEELYTDEP</sequence>
<evidence type="ECO:0000313" key="1">
    <source>
        <dbReference type="EMBL" id="APG79175.1"/>
    </source>
</evidence>